<evidence type="ECO:0000256" key="3">
    <source>
        <dbReference type="ARBA" id="ARBA00022562"/>
    </source>
</evidence>
<evidence type="ECO:0000313" key="6">
    <source>
        <dbReference type="EMBL" id="BAF42508.1"/>
    </source>
</evidence>
<dbReference type="GO" id="GO:0019058">
    <property type="term" value="P:viral life cycle"/>
    <property type="evidence" value="ECO:0007669"/>
    <property type="project" value="InterPro"/>
</dbReference>
<keyword evidence="3" id="KW-1048">Host nucleus</keyword>
<proteinExistence type="predicted"/>
<dbReference type="Pfam" id="PF00522">
    <property type="entry name" value="VPR"/>
    <property type="match status" value="1"/>
</dbReference>
<dbReference type="EMBL" id="AB287376">
    <property type="protein sequence ID" value="BAF42508.1"/>
    <property type="molecule type" value="Genomic_DNA"/>
</dbReference>
<reference evidence="7 8" key="1">
    <citation type="submission" date="2006-12" db="EMBL/GenBank/DDBJ databases">
        <title>Construction and characterization of naive HIV-1 subtype A infectious molecular clones derived from Rwanda patients for reference.</title>
        <authorList>
            <person name="Sakamoto Y."/>
            <person name="Takekawa N."/>
            <person name="Tatsumi M."/>
        </authorList>
    </citation>
    <scope>NUCLEOTIDE SEQUENCE [LARGE SCALE GENOMIC DNA]</scope>
    <source>
        <strain evidence="6">92RW025A</strain>
    </source>
</reference>
<evidence type="ECO:0000256" key="5">
    <source>
        <dbReference type="ARBA" id="ARBA00022844"/>
    </source>
</evidence>
<dbReference type="InterPro" id="IPR000012">
    <property type="entry name" value="RetroV_VpR/X"/>
</dbReference>
<organismHost>
    <name type="scientific">Homo sapiens</name>
    <name type="common">Human</name>
    <dbReference type="NCBI Taxonomy" id="9606"/>
</organismHost>
<gene>
    <name evidence="6" type="primary">vpr</name>
</gene>
<dbReference type="GO" id="GO:0044423">
    <property type="term" value="C:virion component"/>
    <property type="evidence" value="ECO:0007669"/>
    <property type="project" value="UniProtKB-KW"/>
</dbReference>
<keyword evidence="5" id="KW-0946">Virion</keyword>
<evidence type="ECO:0000313" key="8">
    <source>
        <dbReference type="Proteomes" id="UP000181564"/>
    </source>
</evidence>
<evidence type="ECO:0000313" key="7">
    <source>
        <dbReference type="Proteomes" id="UP000166444"/>
    </source>
</evidence>
<organism evidence="6 8">
    <name type="scientific">Human immunodeficiency virus type 1</name>
    <name type="common">HIV-1</name>
    <dbReference type="NCBI Taxonomy" id="11676"/>
    <lineage>
        <taxon>Viruses</taxon>
        <taxon>Riboviria</taxon>
        <taxon>Pararnavirae</taxon>
        <taxon>Artverviricota</taxon>
        <taxon>Revtraviricetes</taxon>
        <taxon>Ortervirales</taxon>
        <taxon>Retroviridae</taxon>
        <taxon>Orthoretrovirinae</taxon>
        <taxon>Lentivirus</taxon>
        <taxon>Lentivirus humimdef1</taxon>
    </lineage>
</organism>
<dbReference type="Gene3D" id="6.10.210.10">
    <property type="match status" value="1"/>
</dbReference>
<name>A0ZVM4_HV1</name>
<dbReference type="Proteomes" id="UP000181564">
    <property type="component" value="Genome"/>
</dbReference>
<accession>A0ZVM4</accession>
<dbReference type="EMBL" id="AB287377">
    <property type="protein sequence ID" value="BAF42517.1"/>
    <property type="molecule type" value="Genomic_DNA"/>
</dbReference>
<protein>
    <submittedName>
        <fullName evidence="6">Vpr</fullName>
    </submittedName>
</protein>
<comment type="subcellular location">
    <subcellularLocation>
        <location evidence="1">Host nucleus</location>
    </subcellularLocation>
    <subcellularLocation>
        <location evidence="2">Virion</location>
    </subcellularLocation>
</comment>
<evidence type="ECO:0000256" key="2">
    <source>
        <dbReference type="ARBA" id="ARBA00004328"/>
    </source>
</evidence>
<sequence length="44" mass="5409">MEQAPEDQGPQREPYNEWMLELLEDLKHEAVRHFPRPWARTTYI</sequence>
<keyword evidence="4" id="KW-0945">Host-virus interaction</keyword>
<evidence type="ECO:0000256" key="4">
    <source>
        <dbReference type="ARBA" id="ARBA00022581"/>
    </source>
</evidence>
<dbReference type="GO" id="GO:0042025">
    <property type="term" value="C:host cell nucleus"/>
    <property type="evidence" value="ECO:0007669"/>
    <property type="project" value="UniProtKB-SubCell"/>
</dbReference>
<evidence type="ECO:0000256" key="1">
    <source>
        <dbReference type="ARBA" id="ARBA00004147"/>
    </source>
</evidence>
<dbReference type="Proteomes" id="UP000166444">
    <property type="component" value="Genome"/>
</dbReference>